<evidence type="ECO:0000313" key="3">
    <source>
        <dbReference type="Proteomes" id="UP000642284"/>
    </source>
</evidence>
<dbReference type="RefSeq" id="WP_187819298.1">
    <property type="nucleotide sequence ID" value="NZ_JACTVJ010000030.1"/>
</dbReference>
<name>A0ABR7SW49_9ACTN</name>
<accession>A0ABR7SW49</accession>
<keyword evidence="3" id="KW-1185">Reference proteome</keyword>
<sequence>MTTEHTVRLSGPDQAIPETAAIRVIALLPPQWKASDLNCSGSTAAFTLTTPTALRPTVIDTAIDEILAHPGLHGWTRARPQSTDSSPQRR</sequence>
<organism evidence="2 3">
    <name type="scientific">Streptomyces polyasparticus</name>
    <dbReference type="NCBI Taxonomy" id="2767826"/>
    <lineage>
        <taxon>Bacteria</taxon>
        <taxon>Bacillati</taxon>
        <taxon>Actinomycetota</taxon>
        <taxon>Actinomycetes</taxon>
        <taxon>Kitasatosporales</taxon>
        <taxon>Streptomycetaceae</taxon>
        <taxon>Streptomyces</taxon>
    </lineage>
</organism>
<dbReference type="Proteomes" id="UP000642284">
    <property type="component" value="Unassembled WGS sequence"/>
</dbReference>
<gene>
    <name evidence="2" type="ORF">H9Y04_40715</name>
</gene>
<reference evidence="2 3" key="1">
    <citation type="submission" date="2020-08" db="EMBL/GenBank/DDBJ databases">
        <title>Genemic of Streptomyces polyaspartic.</title>
        <authorList>
            <person name="Liu W."/>
        </authorList>
    </citation>
    <scope>NUCLEOTIDE SEQUENCE [LARGE SCALE GENOMIC DNA]</scope>
    <source>
        <strain evidence="2 3">TRM66268-LWL</strain>
    </source>
</reference>
<feature type="compositionally biased region" description="Polar residues" evidence="1">
    <location>
        <begin position="79"/>
        <end position="90"/>
    </location>
</feature>
<evidence type="ECO:0000256" key="1">
    <source>
        <dbReference type="SAM" id="MobiDB-lite"/>
    </source>
</evidence>
<evidence type="ECO:0000313" key="2">
    <source>
        <dbReference type="EMBL" id="MBC9718870.1"/>
    </source>
</evidence>
<proteinExistence type="predicted"/>
<comment type="caution">
    <text evidence="2">The sequence shown here is derived from an EMBL/GenBank/DDBJ whole genome shotgun (WGS) entry which is preliminary data.</text>
</comment>
<feature type="region of interest" description="Disordered" evidence="1">
    <location>
        <begin position="70"/>
        <end position="90"/>
    </location>
</feature>
<dbReference type="EMBL" id="JACTVJ010000030">
    <property type="protein sequence ID" value="MBC9718870.1"/>
    <property type="molecule type" value="Genomic_DNA"/>
</dbReference>
<protein>
    <submittedName>
        <fullName evidence="2">Uncharacterized protein</fullName>
    </submittedName>
</protein>